<evidence type="ECO:0000256" key="6">
    <source>
        <dbReference type="ARBA" id="ARBA00023033"/>
    </source>
</evidence>
<dbReference type="CDD" id="cd11030">
    <property type="entry name" value="CYP105-like"/>
    <property type="match status" value="1"/>
</dbReference>
<dbReference type="InterPro" id="IPR017972">
    <property type="entry name" value="Cyt_P450_CS"/>
</dbReference>
<evidence type="ECO:0000313" key="9">
    <source>
        <dbReference type="EMBL" id="RBQ21286.1"/>
    </source>
</evidence>
<dbReference type="GO" id="GO:0020037">
    <property type="term" value="F:heme binding"/>
    <property type="evidence" value="ECO:0007669"/>
    <property type="project" value="InterPro"/>
</dbReference>
<evidence type="ECO:0000256" key="4">
    <source>
        <dbReference type="ARBA" id="ARBA00023002"/>
    </source>
</evidence>
<keyword evidence="4 7" id="KW-0560">Oxidoreductase</keyword>
<evidence type="ECO:0000313" key="10">
    <source>
        <dbReference type="Proteomes" id="UP000253303"/>
    </source>
</evidence>
<dbReference type="FunFam" id="1.10.630.10:FF:000018">
    <property type="entry name" value="Cytochrome P450 monooxygenase"/>
    <property type="match status" value="1"/>
</dbReference>
<protein>
    <submittedName>
        <fullName evidence="9">Cytochrome P450</fullName>
    </submittedName>
</protein>
<proteinExistence type="inferred from homology"/>
<dbReference type="PANTHER" id="PTHR46696">
    <property type="entry name" value="P450, PUTATIVE (EUROFUNG)-RELATED"/>
    <property type="match status" value="1"/>
</dbReference>
<evidence type="ECO:0000256" key="3">
    <source>
        <dbReference type="ARBA" id="ARBA00022723"/>
    </source>
</evidence>
<keyword evidence="2 7" id="KW-0349">Heme</keyword>
<reference evidence="9 10" key="1">
    <citation type="submission" date="2018-06" db="EMBL/GenBank/DDBJ databases">
        <title>Sphaerisporangium craniellae sp. nov., isolated from a marine sponge in the South China Sea.</title>
        <authorList>
            <person name="Li L."/>
        </authorList>
    </citation>
    <scope>NUCLEOTIDE SEQUENCE [LARGE SCALE GENOMIC DNA]</scope>
    <source>
        <strain evidence="9 10">LHW63015</strain>
    </source>
</reference>
<dbReference type="Gene3D" id="1.10.630.10">
    <property type="entry name" value="Cytochrome P450"/>
    <property type="match status" value="1"/>
</dbReference>
<dbReference type="GO" id="GO:0016705">
    <property type="term" value="F:oxidoreductase activity, acting on paired donors, with incorporation or reduction of molecular oxygen"/>
    <property type="evidence" value="ECO:0007669"/>
    <property type="project" value="InterPro"/>
</dbReference>
<accession>A0A366M503</accession>
<dbReference type="Pfam" id="PF00067">
    <property type="entry name" value="p450"/>
    <property type="match status" value="1"/>
</dbReference>
<dbReference type="SUPFAM" id="SSF48264">
    <property type="entry name" value="Cytochrome P450"/>
    <property type="match status" value="1"/>
</dbReference>
<gene>
    <name evidence="9" type="ORF">DP939_00755</name>
</gene>
<keyword evidence="10" id="KW-1185">Reference proteome</keyword>
<dbReference type="AlphaFoldDB" id="A0A366M503"/>
<dbReference type="InterPro" id="IPR001128">
    <property type="entry name" value="Cyt_P450"/>
</dbReference>
<keyword evidence="3 7" id="KW-0479">Metal-binding</keyword>
<evidence type="ECO:0000256" key="8">
    <source>
        <dbReference type="SAM" id="MobiDB-lite"/>
    </source>
</evidence>
<dbReference type="PRINTS" id="PR00359">
    <property type="entry name" value="BP450"/>
</dbReference>
<dbReference type="RefSeq" id="WP_113977602.1">
    <property type="nucleotide sequence ID" value="NZ_QMEY01000001.1"/>
</dbReference>
<dbReference type="GO" id="GO:0005506">
    <property type="term" value="F:iron ion binding"/>
    <property type="evidence" value="ECO:0007669"/>
    <property type="project" value="InterPro"/>
</dbReference>
<dbReference type="Proteomes" id="UP000253303">
    <property type="component" value="Unassembled WGS sequence"/>
</dbReference>
<dbReference type="EMBL" id="QMEY01000001">
    <property type="protein sequence ID" value="RBQ21286.1"/>
    <property type="molecule type" value="Genomic_DNA"/>
</dbReference>
<evidence type="ECO:0000256" key="2">
    <source>
        <dbReference type="ARBA" id="ARBA00022617"/>
    </source>
</evidence>
<evidence type="ECO:0000256" key="1">
    <source>
        <dbReference type="ARBA" id="ARBA00010617"/>
    </source>
</evidence>
<organism evidence="9 10">
    <name type="scientific">Spongiactinospora rosea</name>
    <dbReference type="NCBI Taxonomy" id="2248750"/>
    <lineage>
        <taxon>Bacteria</taxon>
        <taxon>Bacillati</taxon>
        <taxon>Actinomycetota</taxon>
        <taxon>Actinomycetes</taxon>
        <taxon>Streptosporangiales</taxon>
        <taxon>Streptosporangiaceae</taxon>
        <taxon>Spongiactinospora</taxon>
    </lineage>
</organism>
<dbReference type="OrthoDB" id="4133219at2"/>
<dbReference type="PROSITE" id="PS00086">
    <property type="entry name" value="CYTOCHROME_P450"/>
    <property type="match status" value="1"/>
</dbReference>
<dbReference type="InterPro" id="IPR002397">
    <property type="entry name" value="Cyt_P450_B"/>
</dbReference>
<evidence type="ECO:0000256" key="7">
    <source>
        <dbReference type="RuleBase" id="RU000461"/>
    </source>
</evidence>
<evidence type="ECO:0000256" key="5">
    <source>
        <dbReference type="ARBA" id="ARBA00023004"/>
    </source>
</evidence>
<dbReference type="InterPro" id="IPR036396">
    <property type="entry name" value="Cyt_P450_sf"/>
</dbReference>
<comment type="similarity">
    <text evidence="1 7">Belongs to the cytochrome P450 family.</text>
</comment>
<dbReference type="PRINTS" id="PR00385">
    <property type="entry name" value="P450"/>
</dbReference>
<keyword evidence="6 7" id="KW-0503">Monooxygenase</keyword>
<sequence length="411" mass="44964">MSDPTPFPMPRATGCPLDPPPELTRLSRDRPVTRVRLWDGSTPWLVTRYADARALLADPRVSVDVAQPGFPHTNAVSRARDARMKTLMQMDPPEHTAHRRMLIPGFTVRRMRELRPRVQRIVDDLIDGLLAGPDPADLVEAFALPVPSLVICELLGVPYADRGFFQDVARSLVMDRADPGQALAASESLNAYLEDLVVKRSADPGEDMLSGLAVQRYRTGAMSATEIATMGQLLLVAGHDTTASMIALGTFALLTHPAQLRVVREGDPAMIAGAVEELLRHLSITHTEARRVATEDIEIGGQVIRAGEGVIVAKSTANRDPEVFPDPDVLDVGRTGRSHIAFGHGVHQCLGQSLARMELEVVYGTLYRRIPSLALAVPPADLEFKEKAVFYGVGELPVTWSRTENRNHRAP</sequence>
<keyword evidence="5 7" id="KW-0408">Iron</keyword>
<dbReference type="GO" id="GO:0004497">
    <property type="term" value="F:monooxygenase activity"/>
    <property type="evidence" value="ECO:0007669"/>
    <property type="project" value="UniProtKB-KW"/>
</dbReference>
<comment type="caution">
    <text evidence="9">The sequence shown here is derived from an EMBL/GenBank/DDBJ whole genome shotgun (WGS) entry which is preliminary data.</text>
</comment>
<name>A0A366M503_9ACTN</name>
<feature type="region of interest" description="Disordered" evidence="8">
    <location>
        <begin position="1"/>
        <end position="26"/>
    </location>
</feature>
<dbReference type="PANTHER" id="PTHR46696:SF1">
    <property type="entry name" value="CYTOCHROME P450 YJIB-RELATED"/>
    <property type="match status" value="1"/>
</dbReference>